<feature type="transmembrane region" description="Helical" evidence="6">
    <location>
        <begin position="189"/>
        <end position="211"/>
    </location>
</feature>
<accession>A0A7X3CRY5</accession>
<dbReference type="Proteomes" id="UP000450917">
    <property type="component" value="Unassembled WGS sequence"/>
</dbReference>
<sequence>MEFTITLLIAAISAGTPLLLAALGGILSERAGIIHLGTEGIMLMGAVLSCMTYITTQSLGLALLSALLGTALLGGLHALLTVTLHANQTVSGLAITLFGTGLSAYLGKKFSGQPIPGSVPKLDLPWLEAVPFAGRLLAHQDWIVWFSLVLVVALHTLIYRTSWGLHLRAVGDSPGTADVMGIPVALFRYTYVVLGSMLMGLAGSYLILAYSPSWTEGMTAGRGWIAVALIIFARWNPVRALFAAYLFGGLDALGFRIQLLGTPIPSYFLKMMPYLITIGVLMYVGWKTRSKPSGGPEALGLPYLREQRH</sequence>
<evidence type="ECO:0000256" key="1">
    <source>
        <dbReference type="ARBA" id="ARBA00004651"/>
    </source>
</evidence>
<keyword evidence="5 6" id="KW-0472">Membrane</keyword>
<keyword evidence="4 6" id="KW-1133">Transmembrane helix</keyword>
<evidence type="ECO:0000256" key="4">
    <source>
        <dbReference type="ARBA" id="ARBA00022989"/>
    </source>
</evidence>
<evidence type="ECO:0000256" key="2">
    <source>
        <dbReference type="ARBA" id="ARBA00022475"/>
    </source>
</evidence>
<name>A0A7X3CRY5_9BACL</name>
<feature type="transmembrane region" description="Helical" evidence="6">
    <location>
        <begin position="86"/>
        <end position="106"/>
    </location>
</feature>
<comment type="caution">
    <text evidence="7">The sequence shown here is derived from an EMBL/GenBank/DDBJ whole genome shotgun (WGS) entry which is preliminary data.</text>
</comment>
<dbReference type="GO" id="GO:0022857">
    <property type="term" value="F:transmembrane transporter activity"/>
    <property type="evidence" value="ECO:0007669"/>
    <property type="project" value="InterPro"/>
</dbReference>
<dbReference type="PANTHER" id="PTHR43370">
    <property type="entry name" value="SUGAR ABC TRANSPORTER INTEGRAL MEMBRANE PROTEIN-RELATED"/>
    <property type="match status" value="1"/>
</dbReference>
<keyword evidence="2" id="KW-1003">Cell membrane</keyword>
<gene>
    <name evidence="7" type="ORF">GNP93_08565</name>
</gene>
<feature type="transmembrane region" description="Helical" evidence="6">
    <location>
        <begin position="61"/>
        <end position="80"/>
    </location>
</feature>
<evidence type="ECO:0000256" key="5">
    <source>
        <dbReference type="ARBA" id="ARBA00023136"/>
    </source>
</evidence>
<evidence type="ECO:0000313" key="7">
    <source>
        <dbReference type="EMBL" id="MUG70732.1"/>
    </source>
</evidence>
<evidence type="ECO:0000313" key="8">
    <source>
        <dbReference type="Proteomes" id="UP000450917"/>
    </source>
</evidence>
<feature type="transmembrane region" description="Helical" evidence="6">
    <location>
        <begin position="223"/>
        <end position="247"/>
    </location>
</feature>
<dbReference type="GO" id="GO:0005886">
    <property type="term" value="C:plasma membrane"/>
    <property type="evidence" value="ECO:0007669"/>
    <property type="project" value="UniProtKB-SubCell"/>
</dbReference>
<keyword evidence="3 6" id="KW-0812">Transmembrane</keyword>
<keyword evidence="8" id="KW-1185">Reference proteome</keyword>
<proteinExistence type="predicted"/>
<comment type="subcellular location">
    <subcellularLocation>
        <location evidence="1">Cell membrane</location>
        <topology evidence="1">Multi-pass membrane protein</topology>
    </subcellularLocation>
</comment>
<dbReference type="PANTHER" id="PTHR43370:SF2">
    <property type="entry name" value="ABC TRANSPORTER PERMEASE PROTEIN"/>
    <property type="match status" value="1"/>
</dbReference>
<dbReference type="CDD" id="cd06580">
    <property type="entry name" value="TM_PBP1_transp_TpRbsC_like"/>
    <property type="match status" value="1"/>
</dbReference>
<reference evidence="7 8" key="1">
    <citation type="submission" date="2019-11" db="EMBL/GenBank/DDBJ databases">
        <title>Draft genome sequences of five Paenibacillus species of dairy origin.</title>
        <authorList>
            <person name="Olajide A.M."/>
            <person name="Chen S."/>
            <person name="Lapointe G."/>
        </authorList>
    </citation>
    <scope>NUCLEOTIDE SEQUENCE [LARGE SCALE GENOMIC DNA]</scope>
    <source>
        <strain evidence="7 8">2CS3</strain>
    </source>
</reference>
<feature type="transmembrane region" description="Helical" evidence="6">
    <location>
        <begin position="31"/>
        <end position="54"/>
    </location>
</feature>
<evidence type="ECO:0000256" key="3">
    <source>
        <dbReference type="ARBA" id="ARBA00022692"/>
    </source>
</evidence>
<feature type="transmembrane region" description="Helical" evidence="6">
    <location>
        <begin position="142"/>
        <end position="159"/>
    </location>
</feature>
<dbReference type="EMBL" id="WNZX01000005">
    <property type="protein sequence ID" value="MUG70732.1"/>
    <property type="molecule type" value="Genomic_DNA"/>
</dbReference>
<dbReference type="InterPro" id="IPR001851">
    <property type="entry name" value="ABC_transp_permease"/>
</dbReference>
<dbReference type="RefSeq" id="WP_054799742.1">
    <property type="nucleotide sequence ID" value="NZ_JARTHJ010000495.1"/>
</dbReference>
<feature type="transmembrane region" description="Helical" evidence="6">
    <location>
        <begin position="267"/>
        <end position="286"/>
    </location>
</feature>
<protein>
    <submittedName>
        <fullName evidence="7">ABC transporter permease</fullName>
    </submittedName>
</protein>
<organism evidence="7 8">
    <name type="scientific">Paenibacillus validus</name>
    <dbReference type="NCBI Taxonomy" id="44253"/>
    <lineage>
        <taxon>Bacteria</taxon>
        <taxon>Bacillati</taxon>
        <taxon>Bacillota</taxon>
        <taxon>Bacilli</taxon>
        <taxon>Bacillales</taxon>
        <taxon>Paenibacillaceae</taxon>
        <taxon>Paenibacillus</taxon>
    </lineage>
</organism>
<dbReference type="AlphaFoldDB" id="A0A7X3CRY5"/>
<evidence type="ECO:0000256" key="6">
    <source>
        <dbReference type="SAM" id="Phobius"/>
    </source>
</evidence>
<dbReference type="Pfam" id="PF02653">
    <property type="entry name" value="BPD_transp_2"/>
    <property type="match status" value="1"/>
</dbReference>